<keyword evidence="2" id="KW-1185">Reference proteome</keyword>
<dbReference type="RefSeq" id="WP_161822002.1">
    <property type="nucleotide sequence ID" value="NZ_LSRS01000003.1"/>
</dbReference>
<dbReference type="CDD" id="cd09729">
    <property type="entry name" value="Cse1_I-E"/>
    <property type="match status" value="1"/>
</dbReference>
<name>A0A9D2WS16_9FIRM</name>
<reference evidence="1" key="1">
    <citation type="submission" date="2016-02" db="EMBL/GenBank/DDBJ databases">
        <title>Draft Genome Sequence of Sporotomaculum syntrophicum Strain FB, a Syntrophic Benzoate Degrader.</title>
        <authorList>
            <person name="Nobu M.K."/>
            <person name="Narihiro T."/>
            <person name="Qiu Y.-L."/>
            <person name="Ohashi A."/>
            <person name="Liu W.-T."/>
            <person name="Yuji S."/>
        </authorList>
    </citation>
    <scope>NUCLEOTIDE SEQUENCE</scope>
    <source>
        <strain evidence="1">FB</strain>
    </source>
</reference>
<dbReference type="OrthoDB" id="3187690at2"/>
<dbReference type="Gene3D" id="1.10.132.100">
    <property type="match status" value="1"/>
</dbReference>
<accession>A0A9D2WS16</accession>
<gene>
    <name evidence="1" type="primary">cse1</name>
    <name evidence="1" type="ORF">SPSYN_01695</name>
</gene>
<sequence length="537" mass="60624">MTEKEFNLIDEPWIKVINMQGREEEVSLLDFYKRAHQFKTLAGELPTQDVAVLRLLLAILYAVFTRVDTDGNAAGITSTDEALERWKRLWGMGIFPYQAIEQYLRYYEERFYLFHPETPFYQVAGLTTSDKKINPIAQVVADVPSRIERRFFTTKCGNSAQQLSFAEAARWLINLQAWDYAGKKASTIGGSPNGGGTGWLGKLGVVYAKQQNMFETLLLNMILLDRDGQLLATATPIWEQKPKTVTKLDLRPNGYIELLTWQSRRIQLFKENDAVIGVLSSYGDVFDKENTFVEQMSGWHKSTEKKASDKYIPNLHSSSRSMWRDLESILPQTDGSVEGNVAPGIVIWAAVLKTYGCINFDRVNINAVGSEYGAMQGVVNEIIADSLSLNINILTNLGKPWLIRIFDNIKITDQCVWQLGTLAYELAAASGNDDTSSKKGISATAREQAYFSLDIPFRNWLARINPETDELDKTMFVWLEQMKKIILRQGEQLVKDAGEKAFIGIYKKDANKGVTTIETAPKAYLKFKASINKIIRG</sequence>
<organism evidence="1 2">
    <name type="scientific">Sporotomaculum syntrophicum</name>
    <dbReference type="NCBI Taxonomy" id="182264"/>
    <lineage>
        <taxon>Bacteria</taxon>
        <taxon>Bacillati</taxon>
        <taxon>Bacillota</taxon>
        <taxon>Clostridia</taxon>
        <taxon>Eubacteriales</taxon>
        <taxon>Desulfallaceae</taxon>
        <taxon>Sporotomaculum</taxon>
    </lineage>
</organism>
<evidence type="ECO:0000313" key="1">
    <source>
        <dbReference type="EMBL" id="KAF1085552.1"/>
    </source>
</evidence>
<dbReference type="InterPro" id="IPR013381">
    <property type="entry name" value="CRISPR-assoc_prot_Cse1"/>
</dbReference>
<dbReference type="EMBL" id="LSRS01000003">
    <property type="protein sequence ID" value="KAF1085552.1"/>
    <property type="molecule type" value="Genomic_DNA"/>
</dbReference>
<comment type="caution">
    <text evidence="1">The sequence shown here is derived from an EMBL/GenBank/DDBJ whole genome shotgun (WGS) entry which is preliminary data.</text>
</comment>
<evidence type="ECO:0000313" key="2">
    <source>
        <dbReference type="Proteomes" id="UP000798488"/>
    </source>
</evidence>
<dbReference type="NCBIfam" id="TIGR02547">
    <property type="entry name" value="casA_cse1"/>
    <property type="match status" value="1"/>
</dbReference>
<proteinExistence type="predicted"/>
<protein>
    <submittedName>
        <fullName evidence="1">CRISPR-associated protein CasA/Cse1</fullName>
    </submittedName>
</protein>
<dbReference type="Pfam" id="PF09481">
    <property type="entry name" value="CRISPR_Cse1"/>
    <property type="match status" value="1"/>
</dbReference>
<dbReference type="Proteomes" id="UP000798488">
    <property type="component" value="Unassembled WGS sequence"/>
</dbReference>
<dbReference type="AlphaFoldDB" id="A0A9D2WS16"/>